<evidence type="ECO:0000256" key="8">
    <source>
        <dbReference type="NCBIfam" id="TIGR00484"/>
    </source>
</evidence>
<dbReference type="Pfam" id="PF00679">
    <property type="entry name" value="EFG_C"/>
    <property type="match status" value="1"/>
</dbReference>
<dbReference type="GO" id="GO:0032790">
    <property type="term" value="P:ribosome disassembly"/>
    <property type="evidence" value="ECO:0007669"/>
    <property type="project" value="TreeGrafter"/>
</dbReference>
<dbReference type="Gene3D" id="3.30.70.240">
    <property type="match status" value="1"/>
</dbReference>
<dbReference type="InterPro" id="IPR000795">
    <property type="entry name" value="T_Tr_GTP-bd_dom"/>
</dbReference>
<dbReference type="Pfam" id="PF14492">
    <property type="entry name" value="EFG_III"/>
    <property type="match status" value="1"/>
</dbReference>
<dbReference type="AlphaFoldDB" id="A0A7C3Z0H6"/>
<evidence type="ECO:0000259" key="9">
    <source>
        <dbReference type="PROSITE" id="PS51722"/>
    </source>
</evidence>
<dbReference type="Pfam" id="PF03144">
    <property type="entry name" value="GTP_EFTU_D2"/>
    <property type="match status" value="1"/>
</dbReference>
<dbReference type="FunFam" id="3.30.70.870:FF:000001">
    <property type="entry name" value="Elongation factor G"/>
    <property type="match status" value="1"/>
</dbReference>
<evidence type="ECO:0000256" key="3">
    <source>
        <dbReference type="ARBA" id="ARBA00022768"/>
    </source>
</evidence>
<evidence type="ECO:0000313" key="10">
    <source>
        <dbReference type="EMBL" id="HGF35464.1"/>
    </source>
</evidence>
<feature type="domain" description="Tr-type G" evidence="9">
    <location>
        <begin position="7"/>
        <end position="282"/>
    </location>
</feature>
<comment type="similarity">
    <text evidence="1 7">Belongs to the TRAFAC class translation factor GTPase superfamily. Classic translation factor GTPase family. EF-G/EF-2 subfamily.</text>
</comment>
<dbReference type="GO" id="GO:0003924">
    <property type="term" value="F:GTPase activity"/>
    <property type="evidence" value="ECO:0007669"/>
    <property type="project" value="InterPro"/>
</dbReference>
<dbReference type="Gene3D" id="3.40.50.300">
    <property type="entry name" value="P-loop containing nucleotide triphosphate hydrolases"/>
    <property type="match status" value="1"/>
</dbReference>
<dbReference type="InterPro" id="IPR005225">
    <property type="entry name" value="Small_GTP-bd"/>
</dbReference>
<dbReference type="Pfam" id="PF00009">
    <property type="entry name" value="GTP_EFTU"/>
    <property type="match status" value="1"/>
</dbReference>
<dbReference type="Gene3D" id="3.30.70.870">
    <property type="entry name" value="Elongation Factor G (Translational Gtpase), domain 3"/>
    <property type="match status" value="1"/>
</dbReference>
<dbReference type="InterPro" id="IPR031157">
    <property type="entry name" value="G_TR_CS"/>
</dbReference>
<dbReference type="InterPro" id="IPR035649">
    <property type="entry name" value="EFG_V"/>
</dbReference>
<dbReference type="InterPro" id="IPR041095">
    <property type="entry name" value="EFG_II"/>
</dbReference>
<comment type="subcellular location">
    <subcellularLocation>
        <location evidence="7">Cytoplasm</location>
    </subcellularLocation>
</comment>
<dbReference type="PRINTS" id="PR00315">
    <property type="entry name" value="ELONGATNFCT"/>
</dbReference>
<protein>
    <recommendedName>
        <fullName evidence="7 8">Elongation factor G</fullName>
        <shortName evidence="7">EF-G</shortName>
    </recommendedName>
</protein>
<dbReference type="SUPFAM" id="SSF54980">
    <property type="entry name" value="EF-G C-terminal domain-like"/>
    <property type="match status" value="2"/>
</dbReference>
<evidence type="ECO:0000256" key="6">
    <source>
        <dbReference type="ARBA" id="ARBA00024731"/>
    </source>
</evidence>
<proteinExistence type="inferred from homology"/>
<feature type="binding site" evidence="7">
    <location>
        <begin position="16"/>
        <end position="23"/>
    </location>
    <ligand>
        <name>GTP</name>
        <dbReference type="ChEBI" id="CHEBI:37565"/>
    </ligand>
</feature>
<dbReference type="FunFam" id="2.40.30.10:FF:000006">
    <property type="entry name" value="Elongation factor G"/>
    <property type="match status" value="1"/>
</dbReference>
<dbReference type="CDD" id="cd16262">
    <property type="entry name" value="EFG_III"/>
    <property type="match status" value="1"/>
</dbReference>
<dbReference type="GO" id="GO:0005525">
    <property type="term" value="F:GTP binding"/>
    <property type="evidence" value="ECO:0007669"/>
    <property type="project" value="UniProtKB-UniRule"/>
</dbReference>
<accession>A0A7C3Z0H6</accession>
<dbReference type="CDD" id="cd01886">
    <property type="entry name" value="EF-G"/>
    <property type="match status" value="1"/>
</dbReference>
<dbReference type="CDD" id="cd01680">
    <property type="entry name" value="EFG_like_IV"/>
    <property type="match status" value="1"/>
</dbReference>
<dbReference type="PANTHER" id="PTHR43261">
    <property type="entry name" value="TRANSLATION ELONGATION FACTOR G-RELATED"/>
    <property type="match status" value="1"/>
</dbReference>
<dbReference type="CDD" id="cd04088">
    <property type="entry name" value="EFG_mtEFG_II"/>
    <property type="match status" value="1"/>
</dbReference>
<comment type="caution">
    <text evidence="10">The sequence shown here is derived from an EMBL/GenBank/DDBJ whole genome shotgun (WGS) entry which is preliminary data.</text>
</comment>
<evidence type="ECO:0000256" key="5">
    <source>
        <dbReference type="ARBA" id="ARBA00023134"/>
    </source>
</evidence>
<dbReference type="Pfam" id="PF03764">
    <property type="entry name" value="EFG_IV"/>
    <property type="match status" value="1"/>
</dbReference>
<dbReference type="PROSITE" id="PS00301">
    <property type="entry name" value="G_TR_1"/>
    <property type="match status" value="1"/>
</dbReference>
<dbReference type="InterPro" id="IPR004161">
    <property type="entry name" value="EFTu-like_2"/>
</dbReference>
<feature type="binding site" evidence="7">
    <location>
        <begin position="80"/>
        <end position="84"/>
    </location>
    <ligand>
        <name>GTP</name>
        <dbReference type="ChEBI" id="CHEBI:37565"/>
    </ligand>
</feature>
<dbReference type="InterPro" id="IPR000640">
    <property type="entry name" value="EFG_V-like"/>
</dbReference>
<keyword evidence="3 7" id="KW-0251">Elongation factor</keyword>
<dbReference type="NCBIfam" id="NF009381">
    <property type="entry name" value="PRK12740.1-5"/>
    <property type="match status" value="1"/>
</dbReference>
<keyword evidence="5 7" id="KW-0342">GTP-binding</keyword>
<dbReference type="SUPFAM" id="SSF50447">
    <property type="entry name" value="Translation proteins"/>
    <property type="match status" value="1"/>
</dbReference>
<dbReference type="FunFam" id="3.30.70.240:FF:000001">
    <property type="entry name" value="Elongation factor G"/>
    <property type="match status" value="1"/>
</dbReference>
<dbReference type="HAMAP" id="MF_00054_B">
    <property type="entry name" value="EF_G_EF_2_B"/>
    <property type="match status" value="1"/>
</dbReference>
<dbReference type="InterPro" id="IPR014721">
    <property type="entry name" value="Ribsml_uS5_D2-typ_fold_subgr"/>
</dbReference>
<sequence>MAGVKLQNLRNIGIIAHIDAGKTTLTERILYYTGRTHKMGEVHNGAATMDWMPEEQERGITITAAVTTCQWKGAVINIIDTPGHVDFTIEVERSLRVLDGAIGVFDGVAGVEPQSETVWHQADRYRVPKLAFINKMDRPGADFWAAVDSLKEKLGVHPLILTIPWGEEDRFGGVIDILAMKAIRWREETLGAECEELEIPADLQEEASRRREALIEALAEVDDQLLEAFLAEKPLGLEDLKAAIHRATVSLKGVPVYCGAALRNKGIQPVLDGIKDFLPNPTEVPPIHGENPRTGKTEVREAKLDAPLAGLAFKIMMDQGQRLTYVRLYSGRLKVGQEIYNPVKGVTEKVSRILRMHANKRERLEETQAGSIVALMGLKAATTGDTLCDEAHPIILEPISSYVPVISLAIEPETREDQERLGPVLTRLAEEDPSLKVTIDENTGQTLLSGMGELHLEVVLNRLERDFNTRLRAGRPQVVYRETITDSGSGTGTFDRELGGRHHFAQVTLRVMPRNRGQGNLFLADLPEEHPAQGYVPIIKQAVEEALEGGPIFGHPAVDLAVTLEDVVLKEGQASEMALRIATMAAIKAAMQTAQPLLLEPIMKVEIITPEEFTGEVLGDLHARKGKTEQLVAKGVVRHIIAQAPLAEMFGYATALRSLTQGRGTFTLQFDHYGKVERSSQPT</sequence>
<evidence type="ECO:0000256" key="2">
    <source>
        <dbReference type="ARBA" id="ARBA00022741"/>
    </source>
</evidence>
<dbReference type="InterPro" id="IPR004540">
    <property type="entry name" value="Transl_elong_EFG/EF2"/>
</dbReference>
<dbReference type="Gene3D" id="2.40.30.10">
    <property type="entry name" value="Translation factors"/>
    <property type="match status" value="1"/>
</dbReference>
<gene>
    <name evidence="7 10" type="primary">fusA</name>
    <name evidence="10" type="ORF">ENW96_13975</name>
</gene>
<dbReference type="EMBL" id="DTMF01000335">
    <property type="protein sequence ID" value="HGF35464.1"/>
    <property type="molecule type" value="Genomic_DNA"/>
</dbReference>
<dbReference type="GO" id="GO:0003746">
    <property type="term" value="F:translation elongation factor activity"/>
    <property type="evidence" value="ECO:0007669"/>
    <property type="project" value="UniProtKB-UniRule"/>
</dbReference>
<dbReference type="PANTHER" id="PTHR43261:SF1">
    <property type="entry name" value="RIBOSOME-RELEASING FACTOR 2, MITOCHONDRIAL"/>
    <property type="match status" value="1"/>
</dbReference>
<dbReference type="SUPFAM" id="SSF54211">
    <property type="entry name" value="Ribosomal protein S5 domain 2-like"/>
    <property type="match status" value="1"/>
</dbReference>
<evidence type="ECO:0000256" key="7">
    <source>
        <dbReference type="HAMAP-Rule" id="MF_00054"/>
    </source>
</evidence>
<dbReference type="GO" id="GO:0005737">
    <property type="term" value="C:cytoplasm"/>
    <property type="evidence" value="ECO:0007669"/>
    <property type="project" value="UniProtKB-SubCell"/>
</dbReference>
<dbReference type="CDD" id="cd03713">
    <property type="entry name" value="EFG_mtEFG_C"/>
    <property type="match status" value="1"/>
</dbReference>
<evidence type="ECO:0000256" key="1">
    <source>
        <dbReference type="ARBA" id="ARBA00005870"/>
    </source>
</evidence>
<keyword evidence="4 7" id="KW-0648">Protein biosynthesis</keyword>
<evidence type="ECO:0000256" key="4">
    <source>
        <dbReference type="ARBA" id="ARBA00022917"/>
    </source>
</evidence>
<keyword evidence="7" id="KW-0963">Cytoplasm</keyword>
<dbReference type="InterPro" id="IPR009022">
    <property type="entry name" value="EFG_III"/>
</dbReference>
<dbReference type="InterPro" id="IPR005517">
    <property type="entry name" value="Transl_elong_EFG/EF2_IV"/>
</dbReference>
<feature type="binding site" evidence="7">
    <location>
        <begin position="134"/>
        <end position="137"/>
    </location>
    <ligand>
        <name>GTP</name>
        <dbReference type="ChEBI" id="CHEBI:37565"/>
    </ligand>
</feature>
<dbReference type="InterPro" id="IPR009000">
    <property type="entry name" value="Transl_B-barrel_sf"/>
</dbReference>
<name>A0A7C3Z0H6_9BACT</name>
<organism evidence="10">
    <name type="scientific">Desulfobacca acetoxidans</name>
    <dbReference type="NCBI Taxonomy" id="60893"/>
    <lineage>
        <taxon>Bacteria</taxon>
        <taxon>Pseudomonadati</taxon>
        <taxon>Thermodesulfobacteriota</taxon>
        <taxon>Desulfobaccia</taxon>
        <taxon>Desulfobaccales</taxon>
        <taxon>Desulfobaccaceae</taxon>
        <taxon>Desulfobacca</taxon>
    </lineage>
</organism>
<dbReference type="FunFam" id="3.40.50.300:FF:000029">
    <property type="entry name" value="Elongation factor G"/>
    <property type="match status" value="1"/>
</dbReference>
<dbReference type="InterPro" id="IPR035647">
    <property type="entry name" value="EFG_III/V"/>
</dbReference>
<dbReference type="SUPFAM" id="SSF52540">
    <property type="entry name" value="P-loop containing nucleoside triphosphate hydrolases"/>
    <property type="match status" value="1"/>
</dbReference>
<dbReference type="SMART" id="SM00889">
    <property type="entry name" value="EFG_IV"/>
    <property type="match status" value="1"/>
</dbReference>
<dbReference type="Gene3D" id="3.30.230.10">
    <property type="match status" value="1"/>
</dbReference>
<reference evidence="10" key="1">
    <citation type="journal article" date="2020" name="mSystems">
        <title>Genome- and Community-Level Interaction Insights into Carbon Utilization and Element Cycling Functions of Hydrothermarchaeota in Hydrothermal Sediment.</title>
        <authorList>
            <person name="Zhou Z."/>
            <person name="Liu Y."/>
            <person name="Xu W."/>
            <person name="Pan J."/>
            <person name="Luo Z.H."/>
            <person name="Li M."/>
        </authorList>
    </citation>
    <scope>NUCLEOTIDE SEQUENCE [LARGE SCALE GENOMIC DNA]</scope>
    <source>
        <strain evidence="10">SpSt-897</strain>
    </source>
</reference>
<dbReference type="PROSITE" id="PS51722">
    <property type="entry name" value="G_TR_2"/>
    <property type="match status" value="1"/>
</dbReference>
<dbReference type="InterPro" id="IPR020568">
    <property type="entry name" value="Ribosomal_Su5_D2-typ_SF"/>
</dbReference>
<dbReference type="SMART" id="SM00838">
    <property type="entry name" value="EFG_C"/>
    <property type="match status" value="1"/>
</dbReference>
<dbReference type="NCBIfam" id="TIGR00231">
    <property type="entry name" value="small_GTP"/>
    <property type="match status" value="1"/>
</dbReference>
<dbReference type="InterPro" id="IPR027417">
    <property type="entry name" value="P-loop_NTPase"/>
</dbReference>
<dbReference type="NCBIfam" id="TIGR00484">
    <property type="entry name" value="EF-G"/>
    <property type="match status" value="1"/>
</dbReference>
<keyword evidence="2 7" id="KW-0547">Nucleotide-binding</keyword>
<comment type="function">
    <text evidence="6 7">Catalyzes the GTP-dependent ribosomal translocation step during translation elongation. During this step, the ribosome changes from the pre-translocational (PRE) to the post-translocational (POST) state as the newly formed A-site-bound peptidyl-tRNA and P-site-bound deacylated tRNA move to the P and E sites, respectively. Catalyzes the coordinated movement of the two tRNA molecules, the mRNA and conformational changes in the ribosome.</text>
</comment>